<dbReference type="EMBL" id="GDHF01026779">
    <property type="protein sequence ID" value="JAI25535.1"/>
    <property type="molecule type" value="Transcribed_RNA"/>
</dbReference>
<gene>
    <name evidence="2" type="ORF">c0_g1_i3</name>
    <name evidence="4" type="ORF">c0_g1_i4</name>
    <name evidence="3" type="ORF">c0_g1_i5</name>
</gene>
<evidence type="ECO:0000313" key="3">
    <source>
        <dbReference type="EMBL" id="JAI21460.1"/>
    </source>
</evidence>
<sequence>MDSTNTSVKSECEFDSERITNDFTTMHNNQYNKVPSNFHGNNSGQNVNYQTYMHNSEDLGRINEHRSANRERASFDQMHCGQNIKSGSDYSFVYTTENPLRNVEGSNKLDGQTVEYDDIPVIVNGKYFKIIEEMNATEHQRVTRGIVAVCQHCPREKVRSIQGSMRITSNFVRHLKTLHPEKYEEFIIERQNHSRTPRGRRTQKRKASQIGEVQNENNSRTEKYMNEYDNKEHSSDGASIYIDDMQPTSANNSNNVDNPDLYSAESNDTHISEESLDKRQTASTCQLTCDPNEIPTILNGKYFKIVEQDTSSNRISISVVAACQFCDNDKFVKGPLRVTSNFVQHLRSCHFKEYNMYLQEKFNSSTRCRRLLNRQQTQLPFVEKVLNFILLSNIPVSVLEEPSFVELFRGTGLTMCSCAQLLARLDDMHGGFVEDTKRNLEEIPYICSAVDIWTSRKTHYFGYSIFWLDNELKRQMAVLACVKLSDSPTHKEIEAVITQIQNKYDLNDEKIICNVIDNVHDFVQTYHNFSIKSICPDDHNDDLNISHSNAQVLLNQLPKQFKYGERSLHLLTVFDFDRILKSHDRLQHALTR</sequence>
<feature type="compositionally biased region" description="Basic residues" evidence="1">
    <location>
        <begin position="193"/>
        <end position="207"/>
    </location>
</feature>
<feature type="compositionally biased region" description="Basic and acidic residues" evidence="1">
    <location>
        <begin position="219"/>
        <end position="235"/>
    </location>
</feature>
<dbReference type="EMBL" id="GDHF01030854">
    <property type="protein sequence ID" value="JAI21460.1"/>
    <property type="molecule type" value="Transcribed_RNA"/>
</dbReference>
<evidence type="ECO:0000313" key="4">
    <source>
        <dbReference type="EMBL" id="JAI25535.1"/>
    </source>
</evidence>
<accession>A0A0K8U491</accession>
<proteinExistence type="predicted"/>
<dbReference type="PANTHER" id="PTHR47501:SF5">
    <property type="entry name" value="HAT C-TERMINAL DIMERISATION DOMAIN-CONTAINING PROTEIN"/>
    <property type="match status" value="1"/>
</dbReference>
<dbReference type="PANTHER" id="PTHR47501">
    <property type="entry name" value="TRANSPOSASE-RELATED"/>
    <property type="match status" value="1"/>
</dbReference>
<evidence type="ECO:0000256" key="1">
    <source>
        <dbReference type="SAM" id="MobiDB-lite"/>
    </source>
</evidence>
<organism evidence="2">
    <name type="scientific">Bactrocera latifrons</name>
    <name type="common">Malaysian fruit fly</name>
    <name type="synonym">Chaetodacus latifrons</name>
    <dbReference type="NCBI Taxonomy" id="174628"/>
    <lineage>
        <taxon>Eukaryota</taxon>
        <taxon>Metazoa</taxon>
        <taxon>Ecdysozoa</taxon>
        <taxon>Arthropoda</taxon>
        <taxon>Hexapoda</taxon>
        <taxon>Insecta</taxon>
        <taxon>Pterygota</taxon>
        <taxon>Neoptera</taxon>
        <taxon>Endopterygota</taxon>
        <taxon>Diptera</taxon>
        <taxon>Brachycera</taxon>
        <taxon>Muscomorpha</taxon>
        <taxon>Tephritoidea</taxon>
        <taxon>Tephritidae</taxon>
        <taxon>Bactrocera</taxon>
        <taxon>Bactrocera</taxon>
    </lineage>
</organism>
<dbReference type="EMBL" id="GDHF01030993">
    <property type="protein sequence ID" value="JAI21321.1"/>
    <property type="molecule type" value="Transcribed_RNA"/>
</dbReference>
<name>A0A0K8U491_BACLA</name>
<evidence type="ECO:0008006" key="5">
    <source>
        <dbReference type="Google" id="ProtNLM"/>
    </source>
</evidence>
<protein>
    <recommendedName>
        <fullName evidence="5">BED-type domain-containing protein</fullName>
    </recommendedName>
</protein>
<reference evidence="2" key="1">
    <citation type="submission" date="2015-06" db="EMBL/GenBank/DDBJ databases">
        <authorList>
            <person name="Hoefler B.C."/>
            <person name="Straight P.D."/>
        </authorList>
    </citation>
    <scope>NUCLEOTIDE SEQUENCE</scope>
</reference>
<dbReference type="AlphaFoldDB" id="A0A0K8U491"/>
<feature type="region of interest" description="Disordered" evidence="1">
    <location>
        <begin position="188"/>
        <end position="255"/>
    </location>
</feature>
<evidence type="ECO:0000313" key="2">
    <source>
        <dbReference type="EMBL" id="JAI21321.1"/>
    </source>
</evidence>
<dbReference type="OrthoDB" id="10057873at2759"/>
<feature type="compositionally biased region" description="Polar residues" evidence="1">
    <location>
        <begin position="246"/>
        <end position="255"/>
    </location>
</feature>